<feature type="region of interest" description="Disordered" evidence="1">
    <location>
        <begin position="1"/>
        <end position="39"/>
    </location>
</feature>
<dbReference type="PANTHER" id="PTHR33164">
    <property type="entry name" value="TRANSCRIPTIONAL REGULATOR, MARR FAMILY"/>
    <property type="match status" value="1"/>
</dbReference>
<feature type="compositionally biased region" description="Basic residues" evidence="1">
    <location>
        <begin position="1"/>
        <end position="11"/>
    </location>
</feature>
<feature type="domain" description="HTH marR-type" evidence="2">
    <location>
        <begin position="47"/>
        <end position="176"/>
    </location>
</feature>
<dbReference type="PROSITE" id="PS50995">
    <property type="entry name" value="HTH_MARR_2"/>
    <property type="match status" value="1"/>
</dbReference>
<dbReference type="Gene3D" id="1.10.10.10">
    <property type="entry name" value="Winged helix-like DNA-binding domain superfamily/Winged helix DNA-binding domain"/>
    <property type="match status" value="1"/>
</dbReference>
<dbReference type="Proteomes" id="UP000826462">
    <property type="component" value="Chromosome 2"/>
</dbReference>
<proteinExistence type="predicted"/>
<organism evidence="3 4">
    <name type="scientific">Paraburkholderia edwinii</name>
    <dbReference type="NCBI Taxonomy" id="2861782"/>
    <lineage>
        <taxon>Bacteria</taxon>
        <taxon>Pseudomonadati</taxon>
        <taxon>Pseudomonadota</taxon>
        <taxon>Betaproteobacteria</taxon>
        <taxon>Burkholderiales</taxon>
        <taxon>Burkholderiaceae</taxon>
        <taxon>Paraburkholderia</taxon>
    </lineage>
</organism>
<evidence type="ECO:0000256" key="1">
    <source>
        <dbReference type="SAM" id="MobiDB-lite"/>
    </source>
</evidence>
<dbReference type="InterPro" id="IPR036388">
    <property type="entry name" value="WH-like_DNA-bd_sf"/>
</dbReference>
<name>A0ABX8V2I6_9BURK</name>
<dbReference type="PANTHER" id="PTHR33164:SF95">
    <property type="entry name" value="TRANSCRIPTIONAL REGULATOR"/>
    <property type="match status" value="1"/>
</dbReference>
<gene>
    <name evidence="3" type="ORF">KZJ38_29300</name>
</gene>
<keyword evidence="4" id="KW-1185">Reference proteome</keyword>
<protein>
    <submittedName>
        <fullName evidence="3">MarR family transcriptional regulator</fullName>
    </submittedName>
</protein>
<evidence type="ECO:0000259" key="2">
    <source>
        <dbReference type="PROSITE" id="PS50995"/>
    </source>
</evidence>
<feature type="compositionally biased region" description="Low complexity" evidence="1">
    <location>
        <begin position="12"/>
        <end position="27"/>
    </location>
</feature>
<dbReference type="RefSeq" id="WP_219803553.1">
    <property type="nucleotide sequence ID" value="NZ_CP080096.1"/>
</dbReference>
<dbReference type="EMBL" id="CP080096">
    <property type="protein sequence ID" value="QYD73700.1"/>
    <property type="molecule type" value="Genomic_DNA"/>
</dbReference>
<dbReference type="SUPFAM" id="SSF46785">
    <property type="entry name" value="Winged helix' DNA-binding domain"/>
    <property type="match status" value="1"/>
</dbReference>
<dbReference type="SMART" id="SM00347">
    <property type="entry name" value="HTH_MARR"/>
    <property type="match status" value="1"/>
</dbReference>
<evidence type="ECO:0000313" key="3">
    <source>
        <dbReference type="EMBL" id="QYD73700.1"/>
    </source>
</evidence>
<dbReference type="Pfam" id="PF01047">
    <property type="entry name" value="MarR"/>
    <property type="match status" value="1"/>
</dbReference>
<evidence type="ECO:0000313" key="4">
    <source>
        <dbReference type="Proteomes" id="UP000826462"/>
    </source>
</evidence>
<dbReference type="InterPro" id="IPR039422">
    <property type="entry name" value="MarR/SlyA-like"/>
</dbReference>
<dbReference type="InterPro" id="IPR000835">
    <property type="entry name" value="HTH_MarR-typ"/>
</dbReference>
<reference evidence="3 4" key="1">
    <citation type="submission" date="2021-07" db="EMBL/GenBank/DDBJ databases">
        <title>Paraburkholderia edwinii protects Aspergillus sp. from phenazines by acting as a toxin sponge.</title>
        <authorList>
            <person name="Dahlstrom K.M."/>
            <person name="Newman D.K."/>
        </authorList>
    </citation>
    <scope>NUCLEOTIDE SEQUENCE [LARGE SCALE GENOMIC DNA]</scope>
    <source>
        <strain evidence="3 4">Pe01</strain>
    </source>
</reference>
<dbReference type="InterPro" id="IPR036390">
    <property type="entry name" value="WH_DNA-bd_sf"/>
</dbReference>
<accession>A0ABX8V2I6</accession>
<sequence>MTVRAPGKRTAAKPAQAARARVAAPAHTDADATDPSEWRHTTLDARPGFLIRRLHQIHVALFIEECAPEGITPVQYSILTALDQMGPSEQIALSNAVGLDRANTADVIARLAERRFIQRRGSRTDKRKKVAELTDVGRALLARLEVGVERAHERTLAALPPKDRKQFMAYLVRLVDTNNELSRTPIRRERKHGGAADDA</sequence>